<dbReference type="PANTHER" id="PTHR45453">
    <property type="entry name" value="PHOSPHATE REGULON SENSOR PROTEIN PHOR"/>
    <property type="match status" value="1"/>
</dbReference>
<dbReference type="InterPro" id="IPR036097">
    <property type="entry name" value="HisK_dim/P_sf"/>
</dbReference>
<keyword evidence="8" id="KW-0067">ATP-binding</keyword>
<dbReference type="InterPro" id="IPR003594">
    <property type="entry name" value="HATPase_dom"/>
</dbReference>
<dbReference type="PROSITE" id="PS50109">
    <property type="entry name" value="HIS_KIN"/>
    <property type="match status" value="1"/>
</dbReference>
<evidence type="ECO:0000256" key="5">
    <source>
        <dbReference type="ARBA" id="ARBA00022679"/>
    </source>
</evidence>
<dbReference type="GO" id="GO:0016301">
    <property type="term" value="F:kinase activity"/>
    <property type="evidence" value="ECO:0007669"/>
    <property type="project" value="UniProtKB-KW"/>
</dbReference>
<reference evidence="13 14" key="1">
    <citation type="submission" date="2024-06" db="EMBL/GenBank/DDBJ databases">
        <title>Genomic Encyclopedia of Type Strains, Phase IV (KMG-IV): sequencing the most valuable type-strain genomes for metagenomic binning, comparative biology and taxonomic classification.</title>
        <authorList>
            <person name="Goeker M."/>
        </authorList>
    </citation>
    <scope>NUCLEOTIDE SEQUENCE [LARGE SCALE GENOMIC DNA]</scope>
    <source>
        <strain evidence="13 14">DSM 17253</strain>
    </source>
</reference>
<dbReference type="EMBL" id="JBEPLV010000002">
    <property type="protein sequence ID" value="MET3545683.1"/>
    <property type="molecule type" value="Genomic_DNA"/>
</dbReference>
<keyword evidence="11" id="KW-1133">Transmembrane helix</keyword>
<evidence type="ECO:0000256" key="3">
    <source>
        <dbReference type="ARBA" id="ARBA00012438"/>
    </source>
</evidence>
<dbReference type="InterPro" id="IPR003661">
    <property type="entry name" value="HisK_dim/P_dom"/>
</dbReference>
<accession>A0ABV2F1P3</accession>
<dbReference type="PRINTS" id="PR00344">
    <property type="entry name" value="BCTRLSENSOR"/>
</dbReference>
<keyword evidence="4" id="KW-0597">Phosphoprotein</keyword>
<comment type="caution">
    <text evidence="13">The sequence shown here is derived from an EMBL/GenBank/DDBJ whole genome shotgun (WGS) entry which is preliminary data.</text>
</comment>
<dbReference type="SMART" id="SM00388">
    <property type="entry name" value="HisKA"/>
    <property type="match status" value="1"/>
</dbReference>
<dbReference type="SUPFAM" id="SSF47384">
    <property type="entry name" value="Homodimeric domain of signal transducing histidine kinase"/>
    <property type="match status" value="1"/>
</dbReference>
<comment type="subcellular location">
    <subcellularLocation>
        <location evidence="2">Membrane</location>
    </subcellularLocation>
</comment>
<keyword evidence="5" id="KW-0808">Transferase</keyword>
<dbReference type="PANTHER" id="PTHR45453:SF1">
    <property type="entry name" value="PHOSPHATE REGULON SENSOR PROTEIN PHOR"/>
    <property type="match status" value="1"/>
</dbReference>
<evidence type="ECO:0000256" key="9">
    <source>
        <dbReference type="ARBA" id="ARBA00023012"/>
    </source>
</evidence>
<dbReference type="InterPro" id="IPR005467">
    <property type="entry name" value="His_kinase_dom"/>
</dbReference>
<feature type="region of interest" description="Disordered" evidence="10">
    <location>
        <begin position="405"/>
        <end position="424"/>
    </location>
</feature>
<feature type="domain" description="Histidine kinase" evidence="12">
    <location>
        <begin position="206"/>
        <end position="420"/>
    </location>
</feature>
<evidence type="ECO:0000259" key="12">
    <source>
        <dbReference type="PROSITE" id="PS50109"/>
    </source>
</evidence>
<keyword evidence="7 13" id="KW-0418">Kinase</keyword>
<keyword evidence="14" id="KW-1185">Reference proteome</keyword>
<dbReference type="Pfam" id="PF00512">
    <property type="entry name" value="HisKA"/>
    <property type="match status" value="1"/>
</dbReference>
<evidence type="ECO:0000313" key="14">
    <source>
        <dbReference type="Proteomes" id="UP001549098"/>
    </source>
</evidence>
<dbReference type="SMART" id="SM00387">
    <property type="entry name" value="HATPase_c"/>
    <property type="match status" value="1"/>
</dbReference>
<name>A0ABV2F1P3_9BACL</name>
<dbReference type="Pfam" id="PF02518">
    <property type="entry name" value="HATPase_c"/>
    <property type="match status" value="1"/>
</dbReference>
<feature type="transmembrane region" description="Helical" evidence="11">
    <location>
        <begin position="12"/>
        <end position="32"/>
    </location>
</feature>
<evidence type="ECO:0000256" key="2">
    <source>
        <dbReference type="ARBA" id="ARBA00004370"/>
    </source>
</evidence>
<dbReference type="InterPro" id="IPR050351">
    <property type="entry name" value="BphY/WalK/GraS-like"/>
</dbReference>
<comment type="catalytic activity">
    <reaction evidence="1">
        <text>ATP + protein L-histidine = ADP + protein N-phospho-L-histidine.</text>
        <dbReference type="EC" id="2.7.13.3"/>
    </reaction>
</comment>
<evidence type="ECO:0000256" key="10">
    <source>
        <dbReference type="SAM" id="MobiDB-lite"/>
    </source>
</evidence>
<evidence type="ECO:0000256" key="8">
    <source>
        <dbReference type="ARBA" id="ARBA00022840"/>
    </source>
</evidence>
<dbReference type="SUPFAM" id="SSF55874">
    <property type="entry name" value="ATPase domain of HSP90 chaperone/DNA topoisomerase II/histidine kinase"/>
    <property type="match status" value="1"/>
</dbReference>
<dbReference type="Gene3D" id="3.30.565.10">
    <property type="entry name" value="Histidine kinase-like ATPase, C-terminal domain"/>
    <property type="match status" value="1"/>
</dbReference>
<evidence type="ECO:0000256" key="11">
    <source>
        <dbReference type="SAM" id="Phobius"/>
    </source>
</evidence>
<keyword evidence="9" id="KW-0902">Two-component regulatory system</keyword>
<proteinExistence type="predicted"/>
<sequence>MFHATRTRLTMLNAAVFFVILTIFNIIIYMYVSLNLYNKVDASLKERSSQFVKPAELLKRNVQIIDPASFLVLWDADGNAFPLLKTEEYNDSVIGVLKNYRTPGDPKTIRIESHYYRVQMLKFDPSKKVILPTSIYPGGKTAVIDQAQAVINVDSEVNMLRNLMQIIGIGIVVGAAGTVGVGLYLANQALRPIRRSWEKQQQFVADASHELRLPISVIHANAEYVFRHPDRSILQMSEPISMVLEESKRMKKLVEQLLTLARADSNQTELLLTDIRLDEIVEDASQKFNPFMELKRIRFDRSVQPVSMMGDKERLQQLIVILLDNSLKYTPEDGEIRVVCRRNGQDAELIVEDSGIGIAKADLPHIFDRFYRGNQTRNRDDGGTGLGLSIAKWIAEKHGGTISARSDQTTAVTVKLPRHSKPGG</sequence>
<feature type="transmembrane region" description="Helical" evidence="11">
    <location>
        <begin position="163"/>
        <end position="186"/>
    </location>
</feature>
<dbReference type="InterPro" id="IPR036890">
    <property type="entry name" value="HATPase_C_sf"/>
</dbReference>
<protein>
    <recommendedName>
        <fullName evidence="3">histidine kinase</fullName>
        <ecNumber evidence="3">2.7.13.3</ecNumber>
    </recommendedName>
</protein>
<dbReference type="EC" id="2.7.13.3" evidence="3"/>
<dbReference type="CDD" id="cd00075">
    <property type="entry name" value="HATPase"/>
    <property type="match status" value="1"/>
</dbReference>
<keyword evidence="11" id="KW-0812">Transmembrane</keyword>
<evidence type="ECO:0000256" key="4">
    <source>
        <dbReference type="ARBA" id="ARBA00022553"/>
    </source>
</evidence>
<evidence type="ECO:0000256" key="1">
    <source>
        <dbReference type="ARBA" id="ARBA00000085"/>
    </source>
</evidence>
<evidence type="ECO:0000256" key="7">
    <source>
        <dbReference type="ARBA" id="ARBA00022777"/>
    </source>
</evidence>
<keyword evidence="6" id="KW-0547">Nucleotide-binding</keyword>
<dbReference type="CDD" id="cd00082">
    <property type="entry name" value="HisKA"/>
    <property type="match status" value="1"/>
</dbReference>
<dbReference type="InterPro" id="IPR004358">
    <property type="entry name" value="Sig_transdc_His_kin-like_C"/>
</dbReference>
<gene>
    <name evidence="13" type="ORF">ABID47_002294</name>
</gene>
<evidence type="ECO:0000313" key="13">
    <source>
        <dbReference type="EMBL" id="MET3545683.1"/>
    </source>
</evidence>
<dbReference type="Gene3D" id="1.10.287.130">
    <property type="match status" value="1"/>
</dbReference>
<keyword evidence="11" id="KW-0472">Membrane</keyword>
<organism evidence="13 14">
    <name type="scientific">Paenibacillus favisporus</name>
    <dbReference type="NCBI Taxonomy" id="221028"/>
    <lineage>
        <taxon>Bacteria</taxon>
        <taxon>Bacillati</taxon>
        <taxon>Bacillota</taxon>
        <taxon>Bacilli</taxon>
        <taxon>Bacillales</taxon>
        <taxon>Paenibacillaceae</taxon>
        <taxon>Paenibacillus</taxon>
    </lineage>
</organism>
<dbReference type="RefSeq" id="WP_354496741.1">
    <property type="nucleotide sequence ID" value="NZ_JBEPLV010000002.1"/>
</dbReference>
<evidence type="ECO:0000256" key="6">
    <source>
        <dbReference type="ARBA" id="ARBA00022741"/>
    </source>
</evidence>
<dbReference type="Proteomes" id="UP001549098">
    <property type="component" value="Unassembled WGS sequence"/>
</dbReference>